<name>A0AB40ACH3_DROSZ</name>
<sequence length="159" mass="17682">MLLVQVLSSFENSRDEPLDQPILFEIEDNANILHLCQKLEPITAIPLYEIKIEKLGKGIDNNELISDVLDVGTSEDLGTDAELSVLHGSSFVAKIKFYKQAHKNGEPLSHEYYGLPQEMIKRNGALLTGRSAQVADPEPISSFEEEEPTCCEIRSANLL</sequence>
<evidence type="ECO:0000313" key="1">
    <source>
        <dbReference type="Proteomes" id="UP001652628"/>
    </source>
</evidence>
<keyword evidence="1" id="KW-1185">Reference proteome</keyword>
<evidence type="ECO:0000313" key="2">
    <source>
        <dbReference type="RefSeq" id="XP_036675967.2"/>
    </source>
</evidence>
<organism evidence="1 2">
    <name type="scientific">Drosophila suzukii</name>
    <name type="common">Spotted-wing drosophila fruit fly</name>
    <dbReference type="NCBI Taxonomy" id="28584"/>
    <lineage>
        <taxon>Eukaryota</taxon>
        <taxon>Metazoa</taxon>
        <taxon>Ecdysozoa</taxon>
        <taxon>Arthropoda</taxon>
        <taxon>Hexapoda</taxon>
        <taxon>Insecta</taxon>
        <taxon>Pterygota</taxon>
        <taxon>Neoptera</taxon>
        <taxon>Endopterygota</taxon>
        <taxon>Diptera</taxon>
        <taxon>Brachycera</taxon>
        <taxon>Muscomorpha</taxon>
        <taxon>Ephydroidea</taxon>
        <taxon>Drosophilidae</taxon>
        <taxon>Drosophila</taxon>
        <taxon>Sophophora</taxon>
    </lineage>
</organism>
<protein>
    <submittedName>
        <fullName evidence="3">Uncharacterized protein isoform X1</fullName>
    </submittedName>
    <submittedName>
        <fullName evidence="2">Uncharacterized protein isoform X2</fullName>
    </submittedName>
</protein>
<dbReference type="RefSeq" id="XP_036675967.2">
    <property type="nucleotide sequence ID" value="XM_036820072.3"/>
</dbReference>
<gene>
    <name evidence="2 3" type="primary">LOC118878225</name>
</gene>
<dbReference type="AlphaFoldDB" id="A0AB40ACH3"/>
<dbReference type="RefSeq" id="XP_070853484.1">
    <property type="nucleotide sequence ID" value="XM_070997383.1"/>
</dbReference>
<reference evidence="2 3" key="1">
    <citation type="submission" date="2025-05" db="UniProtKB">
        <authorList>
            <consortium name="RefSeq"/>
        </authorList>
    </citation>
    <scope>IDENTIFICATION</scope>
</reference>
<evidence type="ECO:0000313" key="3">
    <source>
        <dbReference type="RefSeq" id="XP_070853484.1"/>
    </source>
</evidence>
<dbReference type="GeneID" id="118878225"/>
<proteinExistence type="predicted"/>
<accession>A0AB40ACH3</accession>
<dbReference type="Proteomes" id="UP001652628">
    <property type="component" value="Chromosome X"/>
</dbReference>